<dbReference type="InterPro" id="IPR009839">
    <property type="entry name" value="SseB_N"/>
</dbReference>
<sequence>MEGPVFSQVGEARLVLFGAPGGSNGCLSVWAPSPIELHGHRFASVGQYLVHAKAMTFGDEATAMRVFALDDPSYLRNLSRQVTPFDEGRWAGARVGLAREALKAKFEQDDGLAAFLRATGDATIGACLGDDALWGTGVAAGSPDAAMPLAWSGRNLLGRLLEEVRAGLPDPAAAGGPAPAGGAPEGARPAPVAGTEPASGGAAPAPAQARSLLELKLAAIGGAESGVRDLLHALAGAMVVVPVQVVDAPEDYRAAISALGVGESLPLREGTQIKPCVLGDADGERWLAAFTDAGELDAKSLAGFSFVNLPMATAVGMALNGGGLAGVVLDPFTQAMQLPEGVLRDLEAGRL</sequence>
<feature type="domain" description="NADAR" evidence="5">
    <location>
        <begin position="23"/>
        <end position="168"/>
    </location>
</feature>
<comment type="catalytic activity">
    <reaction evidence="2">
        <text>2,5-diamino-6-hydroxy-4-(5-phosphoribosylamino)-pyrimidine + H2O = 2,5,6-triamino-4-hydroxypyrimidine + D-ribose 5-phosphate</text>
        <dbReference type="Rhea" id="RHEA:23436"/>
        <dbReference type="ChEBI" id="CHEBI:15377"/>
        <dbReference type="ChEBI" id="CHEBI:58614"/>
        <dbReference type="ChEBI" id="CHEBI:78346"/>
        <dbReference type="ChEBI" id="CHEBI:137796"/>
    </reaction>
</comment>
<comment type="catalytic activity">
    <reaction evidence="1">
        <text>5-amino-6-(5-phospho-D-ribosylamino)uracil + H2O = 5,6-diaminouracil + D-ribose 5-phosphate</text>
        <dbReference type="Rhea" id="RHEA:55020"/>
        <dbReference type="ChEBI" id="CHEBI:15377"/>
        <dbReference type="ChEBI" id="CHEBI:46252"/>
        <dbReference type="ChEBI" id="CHEBI:58453"/>
        <dbReference type="ChEBI" id="CHEBI:78346"/>
    </reaction>
</comment>
<evidence type="ECO:0000259" key="4">
    <source>
        <dbReference type="Pfam" id="PF07179"/>
    </source>
</evidence>
<name>A0ABU7R8K9_9ACTN</name>
<organism evidence="6 7">
    <name type="scientific">Olsenella absiana</name>
    <dbReference type="NCBI Taxonomy" id="3115222"/>
    <lineage>
        <taxon>Bacteria</taxon>
        <taxon>Bacillati</taxon>
        <taxon>Actinomycetota</taxon>
        <taxon>Coriobacteriia</taxon>
        <taxon>Coriobacteriales</taxon>
        <taxon>Atopobiaceae</taxon>
        <taxon>Olsenella</taxon>
    </lineage>
</organism>
<dbReference type="Pfam" id="PF08719">
    <property type="entry name" value="NADAR"/>
    <property type="match status" value="1"/>
</dbReference>
<dbReference type="Pfam" id="PF07179">
    <property type="entry name" value="SseB"/>
    <property type="match status" value="1"/>
</dbReference>
<feature type="region of interest" description="Disordered" evidence="3">
    <location>
        <begin position="168"/>
        <end position="205"/>
    </location>
</feature>
<feature type="domain" description="SseB protein N-terminal" evidence="4">
    <location>
        <begin position="217"/>
        <end position="339"/>
    </location>
</feature>
<evidence type="ECO:0000256" key="2">
    <source>
        <dbReference type="ARBA" id="ARBA00000751"/>
    </source>
</evidence>
<dbReference type="RefSeq" id="WP_330957695.1">
    <property type="nucleotide sequence ID" value="NZ_JAZGJQ010000002.1"/>
</dbReference>
<dbReference type="CDD" id="cd15457">
    <property type="entry name" value="NADAR"/>
    <property type="match status" value="1"/>
</dbReference>
<accession>A0ABU7R8K9</accession>
<dbReference type="InterPro" id="IPR012816">
    <property type="entry name" value="NADAR"/>
</dbReference>
<dbReference type="InterPro" id="IPR037238">
    <property type="entry name" value="YbiA-like_sf"/>
</dbReference>
<comment type="caution">
    <text evidence="6">The sequence shown here is derived from an EMBL/GenBank/DDBJ whole genome shotgun (WGS) entry which is preliminary data.</text>
</comment>
<dbReference type="SUPFAM" id="SSF143990">
    <property type="entry name" value="YbiA-like"/>
    <property type="match status" value="1"/>
</dbReference>
<evidence type="ECO:0000313" key="6">
    <source>
        <dbReference type="EMBL" id="MEE6146929.1"/>
    </source>
</evidence>
<evidence type="ECO:0000259" key="5">
    <source>
        <dbReference type="Pfam" id="PF08719"/>
    </source>
</evidence>
<protein>
    <submittedName>
        <fullName evidence="6">NADAR domain-containing protein</fullName>
    </submittedName>
</protein>
<evidence type="ECO:0000256" key="3">
    <source>
        <dbReference type="SAM" id="MobiDB-lite"/>
    </source>
</evidence>
<gene>
    <name evidence="6" type="ORF">VXJ25_02795</name>
</gene>
<proteinExistence type="predicted"/>
<evidence type="ECO:0000256" key="1">
    <source>
        <dbReference type="ARBA" id="ARBA00000022"/>
    </source>
</evidence>
<dbReference type="Proteomes" id="UP001332931">
    <property type="component" value="Unassembled WGS sequence"/>
</dbReference>
<evidence type="ECO:0000313" key="7">
    <source>
        <dbReference type="Proteomes" id="UP001332931"/>
    </source>
</evidence>
<dbReference type="NCBIfam" id="TIGR02464">
    <property type="entry name" value="ribofla_fusion"/>
    <property type="match status" value="1"/>
</dbReference>
<dbReference type="Gene3D" id="1.10.357.40">
    <property type="entry name" value="YbiA-like"/>
    <property type="match status" value="1"/>
</dbReference>
<dbReference type="EMBL" id="JAZGJQ010000002">
    <property type="protein sequence ID" value="MEE6146929.1"/>
    <property type="molecule type" value="Genomic_DNA"/>
</dbReference>
<keyword evidence="7" id="KW-1185">Reference proteome</keyword>
<reference evidence="6 7" key="1">
    <citation type="submission" date="2024-01" db="EMBL/GenBank/DDBJ databases">
        <title>Description of Olsenella sp. nov., isolated from pig feces.</title>
        <authorList>
            <person name="Chang Y.-H."/>
        </authorList>
    </citation>
    <scope>NUCLEOTIDE SEQUENCE [LARGE SCALE GENOMIC DNA]</scope>
    <source>
        <strain evidence="6 7">YH-ols2223</strain>
    </source>
</reference>